<name>A0A7C8ZRE0_OPUST</name>
<proteinExistence type="predicted"/>
<organism evidence="2">
    <name type="scientific">Opuntia streptacantha</name>
    <name type="common">Prickly pear cactus</name>
    <name type="synonym">Opuntia cardona</name>
    <dbReference type="NCBI Taxonomy" id="393608"/>
    <lineage>
        <taxon>Eukaryota</taxon>
        <taxon>Viridiplantae</taxon>
        <taxon>Streptophyta</taxon>
        <taxon>Embryophyta</taxon>
        <taxon>Tracheophyta</taxon>
        <taxon>Spermatophyta</taxon>
        <taxon>Magnoliopsida</taxon>
        <taxon>eudicotyledons</taxon>
        <taxon>Gunneridae</taxon>
        <taxon>Pentapetalae</taxon>
        <taxon>Caryophyllales</taxon>
        <taxon>Cactineae</taxon>
        <taxon>Cactaceae</taxon>
        <taxon>Opuntioideae</taxon>
        <taxon>Opuntia</taxon>
    </lineage>
</organism>
<feature type="compositionally biased region" description="Low complexity" evidence="1">
    <location>
        <begin position="201"/>
        <end position="210"/>
    </location>
</feature>
<feature type="compositionally biased region" description="Low complexity" evidence="1">
    <location>
        <begin position="147"/>
        <end position="157"/>
    </location>
</feature>
<reference evidence="2" key="1">
    <citation type="journal article" date="2013" name="J. Plant Res.">
        <title>Effect of fungi and light on seed germination of three Opuntia species from semiarid lands of central Mexico.</title>
        <authorList>
            <person name="Delgado-Sanchez P."/>
            <person name="Jimenez-Bremont J.F."/>
            <person name="Guerrero-Gonzalez Mde L."/>
            <person name="Flores J."/>
        </authorList>
    </citation>
    <scope>NUCLEOTIDE SEQUENCE</scope>
    <source>
        <tissue evidence="2">Cladode</tissue>
    </source>
</reference>
<dbReference type="PANTHER" id="PTHR36407:SF1">
    <property type="entry name" value="MEDIATOR-ASSOCIATED PROTEIN 2"/>
    <property type="match status" value="1"/>
</dbReference>
<dbReference type="Gene3D" id="6.20.250.70">
    <property type="match status" value="1"/>
</dbReference>
<sequence>MEAEVGYNPPEEFAEESIDSLVDINLNDSTELWLIQLPENHSPDFDGQELSLEFHQDGHLGSVEGSSGKLYNMLSYSSQESDATVFLSSSSRPRIAGKISRHVSLVHYPEPKELQALEKDAKKQMPLSSVTKLTNSHMMSTPSRTMSQRNSHSQSRSRSTHTSKKSSLSEIGDVSKPSKRTAGEPSRFSDHSIQDSGRGSGITISGSSEQSQRKKSRKKADSEA</sequence>
<dbReference type="AlphaFoldDB" id="A0A7C8ZRE0"/>
<evidence type="ECO:0000256" key="1">
    <source>
        <dbReference type="SAM" id="MobiDB-lite"/>
    </source>
</evidence>
<reference evidence="2" key="2">
    <citation type="submission" date="2020-07" db="EMBL/GenBank/DDBJ databases">
        <authorList>
            <person name="Vera ALvarez R."/>
            <person name="Arias-Moreno D.M."/>
            <person name="Jimenez-Jacinto V."/>
            <person name="Jimenez-Bremont J.F."/>
            <person name="Swaminathan K."/>
            <person name="Moose S.P."/>
            <person name="Guerrero-Gonzalez M.L."/>
            <person name="Marino-Ramirez L."/>
            <person name="Landsman D."/>
            <person name="Rodriguez-Kessler M."/>
            <person name="Delgado-Sanchez P."/>
        </authorList>
    </citation>
    <scope>NUCLEOTIDE SEQUENCE</scope>
    <source>
        <tissue evidence="2">Cladode</tissue>
    </source>
</reference>
<protein>
    <recommendedName>
        <fullName evidence="3">Mediator-associated protein 2</fullName>
    </recommendedName>
</protein>
<evidence type="ECO:0000313" key="2">
    <source>
        <dbReference type="EMBL" id="MBA4648393.1"/>
    </source>
</evidence>
<dbReference type="PANTHER" id="PTHR36407">
    <property type="entry name" value="MEDIATOR-ASSOCIATED PROTEIN 2"/>
    <property type="match status" value="1"/>
</dbReference>
<feature type="region of interest" description="Disordered" evidence="1">
    <location>
        <begin position="116"/>
        <end position="224"/>
    </location>
</feature>
<accession>A0A7C8ZRE0</accession>
<evidence type="ECO:0008006" key="3">
    <source>
        <dbReference type="Google" id="ProtNLM"/>
    </source>
</evidence>
<dbReference type="InterPro" id="IPR038823">
    <property type="entry name" value="MED2_plant"/>
</dbReference>
<dbReference type="EMBL" id="GISG01155406">
    <property type="protein sequence ID" value="MBA4648393.1"/>
    <property type="molecule type" value="Transcribed_RNA"/>
</dbReference>
<feature type="compositionally biased region" description="Polar residues" evidence="1">
    <location>
        <begin position="126"/>
        <end position="146"/>
    </location>
</feature>